<evidence type="ECO:0000256" key="1">
    <source>
        <dbReference type="SAM" id="SignalP"/>
    </source>
</evidence>
<dbReference type="Pfam" id="PF03321">
    <property type="entry name" value="GH3"/>
    <property type="match status" value="1"/>
</dbReference>
<gene>
    <name evidence="4" type="ORF">HYDPIDRAFT_93492</name>
</gene>
<dbReference type="Pfam" id="PF23571">
    <property type="entry name" value="GH3_M"/>
    <property type="match status" value="1"/>
</dbReference>
<keyword evidence="1" id="KW-0732">Signal</keyword>
<dbReference type="Pfam" id="PF23572">
    <property type="entry name" value="GH3_C"/>
    <property type="match status" value="1"/>
</dbReference>
<reference evidence="4 5" key="1">
    <citation type="submission" date="2014-04" db="EMBL/GenBank/DDBJ databases">
        <title>Evolutionary Origins and Diversification of the Mycorrhizal Mutualists.</title>
        <authorList>
            <consortium name="DOE Joint Genome Institute"/>
            <consortium name="Mycorrhizal Genomics Consortium"/>
            <person name="Kohler A."/>
            <person name="Kuo A."/>
            <person name="Nagy L.G."/>
            <person name="Floudas D."/>
            <person name="Copeland A."/>
            <person name="Barry K.W."/>
            <person name="Cichocki N."/>
            <person name="Veneault-Fourrey C."/>
            <person name="LaButti K."/>
            <person name="Lindquist E.A."/>
            <person name="Lipzen A."/>
            <person name="Lundell T."/>
            <person name="Morin E."/>
            <person name="Murat C."/>
            <person name="Riley R."/>
            <person name="Ohm R."/>
            <person name="Sun H."/>
            <person name="Tunlid A."/>
            <person name="Henrissat B."/>
            <person name="Grigoriev I.V."/>
            <person name="Hibbett D.S."/>
            <person name="Martin F."/>
        </authorList>
    </citation>
    <scope>NUCLEOTIDE SEQUENCE [LARGE SCALE GENOMIC DNA]</scope>
    <source>
        <strain evidence="4 5">MD-312</strain>
    </source>
</reference>
<sequence length="362" mass="40312">LFIHALFAIVHTSVETMSMAFVNTFVDMIRYVDEDFDLLVECIKSGTIPDLEGIAQFRCYLEANFAPNPDRAAELLAIGRPSAQSGWCGRVWPKLRVIIAICSGSFAASVPQARWFLGPNADIHARGYAASEGWIGSPYDPLNLNQFKLTKKDVIEFLDVTKDETISSLTQAWEAVVGKRYEIVMTTRNGLWRYRIGDIVEVCGFDPCDGTPIISFIERRNVAVRFTDFSATEKQLTDAILSVAPHHIGQVVEFSVIVDDRMLPATFGYFVELANDAGPHSELAPQLLLEALVESVTDLKFSLERGKIRKPSINIVAPGTFSEFRQRRLDKGSTSLGQIKVPVVLTDRASVAWILEKVVREL</sequence>
<dbReference type="GO" id="GO:0016881">
    <property type="term" value="F:acid-amino acid ligase activity"/>
    <property type="evidence" value="ECO:0007669"/>
    <property type="project" value="TreeGrafter"/>
</dbReference>
<dbReference type="Proteomes" id="UP000053820">
    <property type="component" value="Unassembled WGS sequence"/>
</dbReference>
<name>A0A0C9VBE4_9AGAM</name>
<evidence type="ECO:0000313" key="4">
    <source>
        <dbReference type="EMBL" id="KIJ62989.1"/>
    </source>
</evidence>
<evidence type="ECO:0008006" key="6">
    <source>
        <dbReference type="Google" id="ProtNLM"/>
    </source>
</evidence>
<feature type="signal peptide" evidence="1">
    <location>
        <begin position="1"/>
        <end position="16"/>
    </location>
</feature>
<accession>A0A0C9VBE4</accession>
<feature type="domain" description="GH3 middle" evidence="2">
    <location>
        <begin position="155"/>
        <end position="219"/>
    </location>
</feature>
<dbReference type="InterPro" id="IPR055377">
    <property type="entry name" value="GH3_M"/>
</dbReference>
<protein>
    <recommendedName>
        <fullName evidence="6">GH3 auxin-responsive promoter</fullName>
    </recommendedName>
</protein>
<evidence type="ECO:0000313" key="5">
    <source>
        <dbReference type="Proteomes" id="UP000053820"/>
    </source>
</evidence>
<organism evidence="4 5">
    <name type="scientific">Hydnomerulius pinastri MD-312</name>
    <dbReference type="NCBI Taxonomy" id="994086"/>
    <lineage>
        <taxon>Eukaryota</taxon>
        <taxon>Fungi</taxon>
        <taxon>Dikarya</taxon>
        <taxon>Basidiomycota</taxon>
        <taxon>Agaricomycotina</taxon>
        <taxon>Agaricomycetes</taxon>
        <taxon>Agaricomycetidae</taxon>
        <taxon>Boletales</taxon>
        <taxon>Boletales incertae sedis</taxon>
        <taxon>Leucogyrophana</taxon>
    </lineage>
</organism>
<dbReference type="PANTHER" id="PTHR31901">
    <property type="entry name" value="GH3 DOMAIN-CONTAINING PROTEIN"/>
    <property type="match status" value="1"/>
</dbReference>
<keyword evidence="5" id="KW-1185">Reference proteome</keyword>
<dbReference type="PANTHER" id="PTHR31901:SF9">
    <property type="entry name" value="GH3 DOMAIN-CONTAINING PROTEIN"/>
    <property type="match status" value="1"/>
</dbReference>
<evidence type="ECO:0000259" key="3">
    <source>
        <dbReference type="Pfam" id="PF23572"/>
    </source>
</evidence>
<dbReference type="GO" id="GO:0005737">
    <property type="term" value="C:cytoplasm"/>
    <property type="evidence" value="ECO:0007669"/>
    <property type="project" value="TreeGrafter"/>
</dbReference>
<dbReference type="HOGENOM" id="CLU_062473_0_0_1"/>
<dbReference type="AlphaFoldDB" id="A0A0C9VBE4"/>
<dbReference type="InterPro" id="IPR055378">
    <property type="entry name" value="GH3_C"/>
</dbReference>
<feature type="chain" id="PRO_5002204666" description="GH3 auxin-responsive promoter" evidence="1">
    <location>
        <begin position="17"/>
        <end position="362"/>
    </location>
</feature>
<feature type="domain" description="GH3 C-terminal" evidence="3">
    <location>
        <begin position="247"/>
        <end position="348"/>
    </location>
</feature>
<evidence type="ECO:0000259" key="2">
    <source>
        <dbReference type="Pfam" id="PF23571"/>
    </source>
</evidence>
<feature type="non-terminal residue" evidence="4">
    <location>
        <position position="362"/>
    </location>
</feature>
<dbReference type="InterPro" id="IPR004993">
    <property type="entry name" value="GH3"/>
</dbReference>
<proteinExistence type="predicted"/>
<dbReference type="EMBL" id="KN839853">
    <property type="protein sequence ID" value="KIJ62989.1"/>
    <property type="molecule type" value="Genomic_DNA"/>
</dbReference>
<dbReference type="OrthoDB" id="10004661at2759"/>